<evidence type="ECO:0000313" key="2">
    <source>
        <dbReference type="EMBL" id="VFK11674.1"/>
    </source>
</evidence>
<accession>A0A450W3R3</accession>
<dbReference type="Gene3D" id="3.40.50.150">
    <property type="entry name" value="Vaccinia Virus protein VP39"/>
    <property type="match status" value="1"/>
</dbReference>
<dbReference type="InterPro" id="IPR053188">
    <property type="entry name" value="FkbM_Methyltransferase"/>
</dbReference>
<organism evidence="2">
    <name type="scientific">Candidatus Kentrum sp. LPFa</name>
    <dbReference type="NCBI Taxonomy" id="2126335"/>
    <lineage>
        <taxon>Bacteria</taxon>
        <taxon>Pseudomonadati</taxon>
        <taxon>Pseudomonadota</taxon>
        <taxon>Gammaproteobacteria</taxon>
        <taxon>Candidatus Kentrum</taxon>
    </lineage>
</organism>
<dbReference type="PANTHER" id="PTHR36973:SF4">
    <property type="entry name" value="NODULATION PROTEIN"/>
    <property type="match status" value="1"/>
</dbReference>
<dbReference type="SUPFAM" id="SSF53335">
    <property type="entry name" value="S-adenosyl-L-methionine-dependent methyltransferases"/>
    <property type="match status" value="1"/>
</dbReference>
<dbReference type="InterPro" id="IPR029063">
    <property type="entry name" value="SAM-dependent_MTases_sf"/>
</dbReference>
<evidence type="ECO:0000259" key="1">
    <source>
        <dbReference type="Pfam" id="PF05050"/>
    </source>
</evidence>
<gene>
    <name evidence="2" type="ORF">BECKLPF1236B_GA0070989_102312</name>
</gene>
<dbReference type="EMBL" id="CAADFK010000023">
    <property type="protein sequence ID" value="VFK11674.1"/>
    <property type="molecule type" value="Genomic_DNA"/>
</dbReference>
<keyword evidence="2" id="KW-0489">Methyltransferase</keyword>
<dbReference type="PANTHER" id="PTHR36973">
    <property type="entry name" value="SLL1456 PROTEIN-RELATED"/>
    <property type="match status" value="1"/>
</dbReference>
<name>A0A450W3R3_9GAMM</name>
<dbReference type="GO" id="GO:0008171">
    <property type="term" value="F:O-methyltransferase activity"/>
    <property type="evidence" value="ECO:0007669"/>
    <property type="project" value="TreeGrafter"/>
</dbReference>
<proteinExistence type="predicted"/>
<feature type="domain" description="Methyltransferase FkbM" evidence="1">
    <location>
        <begin position="2"/>
        <end position="66"/>
    </location>
</feature>
<protein>
    <submittedName>
        <fullName evidence="2">Methyltransferase, FkbM family</fullName>
    </submittedName>
</protein>
<dbReference type="InterPro" id="IPR006342">
    <property type="entry name" value="FkbM_mtfrase"/>
</dbReference>
<reference evidence="2" key="1">
    <citation type="submission" date="2019-02" db="EMBL/GenBank/DDBJ databases">
        <authorList>
            <person name="Gruber-Vodicka R. H."/>
            <person name="Seah K. B. B."/>
        </authorList>
    </citation>
    <scope>NUCLEOTIDE SEQUENCE</scope>
    <source>
        <strain evidence="2">BECK_S313</strain>
    </source>
</reference>
<sequence>MLDTWRREQGIDTVDFIWMDVQGAEMDVFRGGANTLARTRYLYTEYNDRELYEGQCTLPQLLDCLKYFKVLDRYPDDVLLENERIGIPNPKKRKADFL</sequence>
<dbReference type="GO" id="GO:0032259">
    <property type="term" value="P:methylation"/>
    <property type="evidence" value="ECO:0007669"/>
    <property type="project" value="UniProtKB-KW"/>
</dbReference>
<dbReference type="Pfam" id="PF05050">
    <property type="entry name" value="Methyltransf_21"/>
    <property type="match status" value="1"/>
</dbReference>
<dbReference type="AlphaFoldDB" id="A0A450W3R3"/>
<keyword evidence="2" id="KW-0808">Transferase</keyword>